<dbReference type="Proteomes" id="UP000323917">
    <property type="component" value="Chromosome"/>
</dbReference>
<dbReference type="CDD" id="cd02440">
    <property type="entry name" value="AdoMet_MTases"/>
    <property type="match status" value="1"/>
</dbReference>
<dbReference type="Gene3D" id="3.40.50.150">
    <property type="entry name" value="Vaccinia Virus protein VP39"/>
    <property type="match status" value="1"/>
</dbReference>
<reference evidence="4 5" key="1">
    <citation type="submission" date="2019-08" db="EMBL/GenBank/DDBJ databases">
        <title>Deep-cultivation of Planctomycetes and their phenomic and genomic characterization uncovers novel biology.</title>
        <authorList>
            <person name="Wiegand S."/>
            <person name="Jogler M."/>
            <person name="Boedeker C."/>
            <person name="Pinto D."/>
            <person name="Vollmers J."/>
            <person name="Rivas-Marin E."/>
            <person name="Kohn T."/>
            <person name="Peeters S.H."/>
            <person name="Heuer A."/>
            <person name="Rast P."/>
            <person name="Oberbeckmann S."/>
            <person name="Bunk B."/>
            <person name="Jeske O."/>
            <person name="Meyerdierks A."/>
            <person name="Storesund J.E."/>
            <person name="Kallscheuer N."/>
            <person name="Luecker S."/>
            <person name="Lage O.M."/>
            <person name="Pohl T."/>
            <person name="Merkel B.J."/>
            <person name="Hornburger P."/>
            <person name="Mueller R.-W."/>
            <person name="Bruemmer F."/>
            <person name="Labrenz M."/>
            <person name="Spormann A.M."/>
            <person name="Op den Camp H."/>
            <person name="Overmann J."/>
            <person name="Amann R."/>
            <person name="Jetten M.S.M."/>
            <person name="Mascher T."/>
            <person name="Medema M.H."/>
            <person name="Devos D.P."/>
            <person name="Kaster A.-K."/>
            <person name="Ovreas L."/>
            <person name="Rohde M."/>
            <person name="Galperin M.Y."/>
            <person name="Jogler C."/>
        </authorList>
    </citation>
    <scope>NUCLEOTIDE SEQUENCE [LARGE SCALE GENOMIC DNA]</scope>
    <source>
        <strain evidence="4 5">Pr1d</strain>
    </source>
</reference>
<keyword evidence="4" id="KW-0808">Transferase</keyword>
<dbReference type="RefSeq" id="WP_168205264.1">
    <property type="nucleotide sequence ID" value="NZ_CP042913.1"/>
</dbReference>
<accession>A0A5B9QEF7</accession>
<dbReference type="InterPro" id="IPR007848">
    <property type="entry name" value="Small_mtfrase_dom"/>
</dbReference>
<protein>
    <submittedName>
        <fullName evidence="4">Methyltransferase small domain protein</fullName>
    </submittedName>
</protein>
<evidence type="ECO:0000313" key="5">
    <source>
        <dbReference type="Proteomes" id="UP000323917"/>
    </source>
</evidence>
<evidence type="ECO:0000259" key="3">
    <source>
        <dbReference type="Pfam" id="PF05175"/>
    </source>
</evidence>
<keyword evidence="5" id="KW-1185">Reference proteome</keyword>
<feature type="domain" description="Methyltransferase small" evidence="3">
    <location>
        <begin position="740"/>
        <end position="838"/>
    </location>
</feature>
<dbReference type="AlphaFoldDB" id="A0A5B9QEF7"/>
<organism evidence="4 5">
    <name type="scientific">Bythopirellula goksoeyrii</name>
    <dbReference type="NCBI Taxonomy" id="1400387"/>
    <lineage>
        <taxon>Bacteria</taxon>
        <taxon>Pseudomonadati</taxon>
        <taxon>Planctomycetota</taxon>
        <taxon>Planctomycetia</taxon>
        <taxon>Pirellulales</taxon>
        <taxon>Lacipirellulaceae</taxon>
        <taxon>Bythopirellula</taxon>
    </lineage>
</organism>
<dbReference type="GO" id="GO:0032259">
    <property type="term" value="P:methylation"/>
    <property type="evidence" value="ECO:0007669"/>
    <property type="project" value="UniProtKB-KW"/>
</dbReference>
<proteinExistence type="predicted"/>
<dbReference type="PROSITE" id="PS00092">
    <property type="entry name" value="N6_MTASE"/>
    <property type="match status" value="1"/>
</dbReference>
<dbReference type="Pfam" id="PF05175">
    <property type="entry name" value="MTS"/>
    <property type="match status" value="1"/>
</dbReference>
<evidence type="ECO:0000256" key="1">
    <source>
        <dbReference type="ARBA" id="ARBA00022603"/>
    </source>
</evidence>
<dbReference type="PRINTS" id="PR00507">
    <property type="entry name" value="N12N6MTFRASE"/>
</dbReference>
<gene>
    <name evidence="4" type="ORF">Pr1d_32840</name>
</gene>
<evidence type="ECO:0000313" key="4">
    <source>
        <dbReference type="EMBL" id="QEG35975.1"/>
    </source>
</evidence>
<dbReference type="InterPro" id="IPR002052">
    <property type="entry name" value="DNA_methylase_N6_adenine_CS"/>
</dbReference>
<keyword evidence="2" id="KW-0949">S-adenosyl-L-methionine</keyword>
<dbReference type="InterPro" id="IPR029063">
    <property type="entry name" value="SAM-dependent_MTases_sf"/>
</dbReference>
<dbReference type="EMBL" id="CP042913">
    <property type="protein sequence ID" value="QEG35975.1"/>
    <property type="molecule type" value="Genomic_DNA"/>
</dbReference>
<evidence type="ECO:0000256" key="2">
    <source>
        <dbReference type="ARBA" id="ARBA00022691"/>
    </source>
</evidence>
<dbReference type="SUPFAM" id="SSF53335">
    <property type="entry name" value="S-adenosyl-L-methionine-dependent methyltransferases"/>
    <property type="match status" value="1"/>
</dbReference>
<dbReference type="GO" id="GO:0003676">
    <property type="term" value="F:nucleic acid binding"/>
    <property type="evidence" value="ECO:0007669"/>
    <property type="project" value="InterPro"/>
</dbReference>
<dbReference type="GO" id="GO:0008757">
    <property type="term" value="F:S-adenosylmethionine-dependent methyltransferase activity"/>
    <property type="evidence" value="ECO:0007669"/>
    <property type="project" value="UniProtKB-ARBA"/>
</dbReference>
<dbReference type="GO" id="GO:0008170">
    <property type="term" value="F:N-methyltransferase activity"/>
    <property type="evidence" value="ECO:0007669"/>
    <property type="project" value="UniProtKB-ARBA"/>
</dbReference>
<name>A0A5B9QEF7_9BACT</name>
<keyword evidence="1 4" id="KW-0489">Methyltransferase</keyword>
<dbReference type="KEGG" id="bgok:Pr1d_32840"/>
<sequence>MENKQPMMYQQRTLDFETPVRAEVQHVAETTSQPPPANQARQALPLVRPERQLTYGGIPHHEWPEAKFLHDRDTITVDRIRDDIDGPSHRFIIKRLDHVEAYFSKDHTQLGQVVGISHAKEEVCVKFPGGKNGIWFYKGEIYPAVETNPQRPTKGRPLSESITAANLKHEAGLTEADRVPAPAPPLLPFTFDDFKTFYREFHAGSVPFEDYHKLFEQLHASQDSLQGELLSRFKAKELAVLASRFGSWSAKRSTKEENAAHVVSKMLSSFVLEGSVSYSPLSGETYQEAVAKKVRAVSAGEYAREFEKRQAATQQHEKALENPETLLEFHTFLREKGEEELTDEQLALYDRLRADMTRKVRAEAAPNCVSKFQSEELHAIEFQLKEGFHDKRQCPLWIVQLSTRVERDAFNELNRKAKMLGGWFSSFKKTDAGFQFLELEKAERFCSLLKEDADRTDVLESRKERQELTAAERLHELAQELFSRAAASLEQSKEALQNTPRRSDIQAGVRGRCYADQAMSRTLHSIAEALSRGEAKYLDGIRHKTHVETLDAVLYLAKWARVRAEQRTEGETTFLQGRRLDPLEEEPIGPATIRFAEYPFPWIYKRHLEDLVRDCRQQTGVKQAAEKMRKRLAREKEEYVTFQSEHDIGALSDFVGRAKAVGVDTERVASSLEKYQRLNCAGITDIHQLRAALREYLGHRGEARGDSPVQIAERELIGKKLPGFFPTPRPVIERMLELAKVEAQHKVLEPSCGKGDILDALQAECPGVELVAIEYNRSLSDVLSTKGYAVELGDFLQHQGTYDRIVMNPPFENGSDMTHIQHAYSLLTPGGRLVSVISEGPFFRSDKQSTAFREWLAEVGGETETLPEDAFQGREAFRETGVRTRILTIERE</sequence>